<dbReference type="RefSeq" id="WP_280830577.1">
    <property type="nucleotide sequence ID" value="NZ_JARXVE010000001.1"/>
</dbReference>
<gene>
    <name evidence="1" type="ORF">M2272_000529</name>
</gene>
<comment type="caution">
    <text evidence="1">The sequence shown here is derived from an EMBL/GenBank/DDBJ whole genome shotgun (WGS) entry which is preliminary data.</text>
</comment>
<sequence>MPAPPISFRVGYTDYLRTASTSDLLIAVLPGLAGMTLMTAAGGADVDGHSYLVADHFVYWCAAAASTAAPSWM</sequence>
<evidence type="ECO:0000313" key="2">
    <source>
        <dbReference type="Proteomes" id="UP001160130"/>
    </source>
</evidence>
<proteinExistence type="predicted"/>
<organism evidence="1 2">
    <name type="scientific">Mycolicibacterium frederiksbergense</name>
    <dbReference type="NCBI Taxonomy" id="117567"/>
    <lineage>
        <taxon>Bacteria</taxon>
        <taxon>Bacillati</taxon>
        <taxon>Actinomycetota</taxon>
        <taxon>Actinomycetes</taxon>
        <taxon>Mycobacteriales</taxon>
        <taxon>Mycobacteriaceae</taxon>
        <taxon>Mycolicibacterium</taxon>
    </lineage>
</organism>
<accession>A0ABT6KTI2</accession>
<dbReference type="EMBL" id="JARXVE010000001">
    <property type="protein sequence ID" value="MDH6193908.1"/>
    <property type="molecule type" value="Genomic_DNA"/>
</dbReference>
<evidence type="ECO:0000313" key="1">
    <source>
        <dbReference type="EMBL" id="MDH6193908.1"/>
    </source>
</evidence>
<keyword evidence="2" id="KW-1185">Reference proteome</keyword>
<reference evidence="1 2" key="1">
    <citation type="submission" date="2023-04" db="EMBL/GenBank/DDBJ databases">
        <title>Forest soil microbial communities from Buena Vista Peninsula, Colon Province, Panama.</title>
        <authorList>
            <person name="Bouskill N."/>
        </authorList>
    </citation>
    <scope>NUCLEOTIDE SEQUENCE [LARGE SCALE GENOMIC DNA]</scope>
    <source>
        <strain evidence="1 2">AC80</strain>
    </source>
</reference>
<name>A0ABT6KTI2_9MYCO</name>
<protein>
    <submittedName>
        <fullName evidence="1">Uncharacterized protein</fullName>
    </submittedName>
</protein>
<dbReference type="Proteomes" id="UP001160130">
    <property type="component" value="Unassembled WGS sequence"/>
</dbReference>